<feature type="transmembrane region" description="Helical" evidence="6">
    <location>
        <begin position="334"/>
        <end position="357"/>
    </location>
</feature>
<evidence type="ECO:0000256" key="1">
    <source>
        <dbReference type="ARBA" id="ARBA00004651"/>
    </source>
</evidence>
<dbReference type="SUPFAM" id="SSF56281">
    <property type="entry name" value="Metallo-hydrolase/oxidoreductase"/>
    <property type="match status" value="1"/>
</dbReference>
<feature type="transmembrane region" description="Helical" evidence="6">
    <location>
        <begin position="409"/>
        <end position="428"/>
    </location>
</feature>
<evidence type="ECO:0000313" key="8">
    <source>
        <dbReference type="EMBL" id="TCL44606.1"/>
    </source>
</evidence>
<accession>A0A9X8Y928</accession>
<evidence type="ECO:0000256" key="5">
    <source>
        <dbReference type="ARBA" id="ARBA00023136"/>
    </source>
</evidence>
<evidence type="ECO:0000256" key="3">
    <source>
        <dbReference type="ARBA" id="ARBA00022692"/>
    </source>
</evidence>
<keyword evidence="3 6" id="KW-0812">Transmembrane</keyword>
<dbReference type="PANTHER" id="PTHR30619">
    <property type="entry name" value="DNA INTERNALIZATION/COMPETENCE PROTEIN COMEC/REC2"/>
    <property type="match status" value="1"/>
</dbReference>
<organism evidence="8 9">
    <name type="scientific">Harryflintia acetispora</name>
    <dbReference type="NCBI Taxonomy" id="1849041"/>
    <lineage>
        <taxon>Bacteria</taxon>
        <taxon>Bacillati</taxon>
        <taxon>Bacillota</taxon>
        <taxon>Clostridia</taxon>
        <taxon>Eubacteriales</taxon>
        <taxon>Oscillospiraceae</taxon>
        <taxon>Harryflintia</taxon>
    </lineage>
</organism>
<feature type="transmembrane region" description="Helical" evidence="6">
    <location>
        <begin position="27"/>
        <end position="45"/>
    </location>
</feature>
<dbReference type="RefSeq" id="WP_132084008.1">
    <property type="nucleotide sequence ID" value="NZ_SLUK01000002.1"/>
</dbReference>
<keyword evidence="4 6" id="KW-1133">Transmembrane helix</keyword>
<feature type="transmembrane region" description="Helical" evidence="6">
    <location>
        <begin position="266"/>
        <end position="281"/>
    </location>
</feature>
<dbReference type="PANTHER" id="PTHR30619:SF1">
    <property type="entry name" value="RECOMBINATION PROTEIN 2"/>
    <property type="match status" value="1"/>
</dbReference>
<evidence type="ECO:0000256" key="2">
    <source>
        <dbReference type="ARBA" id="ARBA00022475"/>
    </source>
</evidence>
<keyword evidence="2" id="KW-1003">Cell membrane</keyword>
<feature type="transmembrane region" description="Helical" evidence="6">
    <location>
        <begin position="50"/>
        <end position="68"/>
    </location>
</feature>
<feature type="transmembrane region" description="Helical" evidence="6">
    <location>
        <begin position="480"/>
        <end position="500"/>
    </location>
</feature>
<comment type="caution">
    <text evidence="8">The sequence shown here is derived from an EMBL/GenBank/DDBJ whole genome shotgun (WGS) entry which is preliminary data.</text>
</comment>
<dbReference type="InterPro" id="IPR036866">
    <property type="entry name" value="RibonucZ/Hydroxyglut_hydro"/>
</dbReference>
<evidence type="ECO:0000259" key="7">
    <source>
        <dbReference type="Pfam" id="PF03772"/>
    </source>
</evidence>
<feature type="domain" description="ComEC/Rec2-related protein" evidence="7">
    <location>
        <begin position="214"/>
        <end position="498"/>
    </location>
</feature>
<dbReference type="InterPro" id="IPR004477">
    <property type="entry name" value="ComEC_N"/>
</dbReference>
<evidence type="ECO:0000256" key="4">
    <source>
        <dbReference type="ARBA" id="ARBA00022989"/>
    </source>
</evidence>
<feature type="transmembrane region" description="Helical" evidence="6">
    <location>
        <begin position="234"/>
        <end position="254"/>
    </location>
</feature>
<dbReference type="InterPro" id="IPR052159">
    <property type="entry name" value="Competence_DNA_uptake"/>
</dbReference>
<dbReference type="Proteomes" id="UP000294682">
    <property type="component" value="Unassembled WGS sequence"/>
</dbReference>
<dbReference type="NCBIfam" id="TIGR00360">
    <property type="entry name" value="ComEC_N-term"/>
    <property type="match status" value="1"/>
</dbReference>
<evidence type="ECO:0000256" key="6">
    <source>
        <dbReference type="SAM" id="Phobius"/>
    </source>
</evidence>
<dbReference type="Pfam" id="PF03772">
    <property type="entry name" value="Competence"/>
    <property type="match status" value="1"/>
</dbReference>
<gene>
    <name evidence="8" type="ORF">EDD78_102231</name>
</gene>
<feature type="transmembrane region" description="Helical" evidence="6">
    <location>
        <begin position="507"/>
        <end position="526"/>
    </location>
</feature>
<feature type="transmembrane region" description="Helical" evidence="6">
    <location>
        <begin position="440"/>
        <end position="460"/>
    </location>
</feature>
<dbReference type="EMBL" id="SLUK01000002">
    <property type="protein sequence ID" value="TCL44606.1"/>
    <property type="molecule type" value="Genomic_DNA"/>
</dbReference>
<dbReference type="AlphaFoldDB" id="A0A9X8Y928"/>
<keyword evidence="5 6" id="KW-0472">Membrane</keyword>
<proteinExistence type="predicted"/>
<sequence length="721" mass="78815">MKRPLFVIGLSFFLSSAAALVFGDNFAFSVGIVLLLAGGLSLLVVKKYRAAVAAVLFTGAVAAAVVLLQNNMWLRPVSDLADKTVYLEGRVTEIEHGSGNSRYRLEAVIPLQDSAKPVKANVMVYSFTSLSADVNDVLRGYVSLYNPKLEGKYRYRYLADRLLLFGTFHGKIEAVDRDQAPRTVGYYVSALREYLTAQNRKLLPSQEASVVNAMMIGDKSYLDRTVELDFKDSGLVHLMAVSGFHVSLFCALLGGIFRAMKLRRKLASFLCMPFLLLFMAVCGFSSSVLRAGLMMFLCLFAQIFSKRYDALNALGFAMLLICFINPYSALNISFLLSFAATVGIILLAPRLSGFFLKRLGYAEEGEGKKEKADVESRFTRLVVHAFCVSLAAYVFTLPVMLYYFDSFSLIAPIASTLVMPLAMLLLWCQALALLFGALPLLGFIAQIISAFTALLVRMILLLTHFFASLPFSTMPVRYDFLQFLLVIFYIVAILLVALGASKRTKRLCTVLAAAVLVFGVASAWLLRRGTVDIVSFADVDSVLVISDGKAAMVGFPQSAYGGRAISSYLRARGINELEAAVSTSMDNDAAIGAIGVLQETPARLVAMPTSGQFTEHLLKYARGAETLMVNGEGTIRLLGGVKLNLIPCSCGCACEIDVNGAKLLKTNQNCVIMNNDYGTQGIIRGWTLVKERVVNPKMKIAYDGDSVTTYTIRKKQEGKQA</sequence>
<feature type="transmembrane region" description="Helical" evidence="6">
    <location>
        <begin position="378"/>
        <end position="403"/>
    </location>
</feature>
<dbReference type="GO" id="GO:0005886">
    <property type="term" value="C:plasma membrane"/>
    <property type="evidence" value="ECO:0007669"/>
    <property type="project" value="UniProtKB-SubCell"/>
</dbReference>
<reference evidence="8 9" key="1">
    <citation type="submission" date="2019-03" db="EMBL/GenBank/DDBJ databases">
        <title>Genomic Encyclopedia of Type Strains, Phase IV (KMG-IV): sequencing the most valuable type-strain genomes for metagenomic binning, comparative biology and taxonomic classification.</title>
        <authorList>
            <person name="Goeker M."/>
        </authorList>
    </citation>
    <scope>NUCLEOTIDE SEQUENCE [LARGE SCALE GENOMIC DNA]</scope>
    <source>
        <strain evidence="8 9">DSM 100433</strain>
    </source>
</reference>
<name>A0A9X8Y928_9FIRM</name>
<keyword evidence="9" id="KW-1185">Reference proteome</keyword>
<comment type="subcellular location">
    <subcellularLocation>
        <location evidence="1">Cell membrane</location>
        <topology evidence="1">Multi-pass membrane protein</topology>
    </subcellularLocation>
</comment>
<evidence type="ECO:0000313" key="9">
    <source>
        <dbReference type="Proteomes" id="UP000294682"/>
    </source>
</evidence>
<protein>
    <submittedName>
        <fullName evidence="8">ComEC/Rec2-related protein</fullName>
    </submittedName>
</protein>